<feature type="active site" evidence="3">
    <location>
        <position position="46"/>
    </location>
</feature>
<dbReference type="PANTHER" id="PTHR13774:SF39">
    <property type="entry name" value="BIOSYNTHESIS PROTEIN, PUTATIVE-RELATED"/>
    <property type="match status" value="1"/>
</dbReference>
<dbReference type="SUPFAM" id="SSF54506">
    <property type="entry name" value="Diaminopimelate epimerase-like"/>
    <property type="match status" value="1"/>
</dbReference>
<dbReference type="RefSeq" id="WP_109349553.1">
    <property type="nucleotide sequence ID" value="NZ_BJUE01000035.1"/>
</dbReference>
<protein>
    <submittedName>
        <fullName evidence="5">PhzF family phenazine biosynthesis protein</fullName>
    </submittedName>
    <submittedName>
        <fullName evidence="4">Uncharacterized isomerase yddE</fullName>
        <ecNumber evidence="4">5.1.-.-</ecNumber>
    </submittedName>
</protein>
<keyword evidence="7" id="KW-1185">Reference proteome</keyword>
<reference evidence="5 7" key="2">
    <citation type="submission" date="2019-03" db="EMBL/GenBank/DDBJ databases">
        <title>Genomic Encyclopedia of Type Strains, Phase IV (KMG-IV): sequencing the most valuable type-strain genomes for metagenomic binning, comparative biology and taxonomic classification.</title>
        <authorList>
            <person name="Goeker M."/>
        </authorList>
    </citation>
    <scope>NUCLEOTIDE SEQUENCE [LARGE SCALE GENOMIC DNA]</scope>
    <source>
        <strain evidence="5 7">DSM 20580</strain>
    </source>
</reference>
<evidence type="ECO:0000256" key="2">
    <source>
        <dbReference type="ARBA" id="ARBA00023235"/>
    </source>
</evidence>
<dbReference type="Proteomes" id="UP000294641">
    <property type="component" value="Unassembled WGS sequence"/>
</dbReference>
<dbReference type="Proteomes" id="UP000254330">
    <property type="component" value="Unassembled WGS sequence"/>
</dbReference>
<evidence type="ECO:0000313" key="5">
    <source>
        <dbReference type="EMBL" id="TDR38815.1"/>
    </source>
</evidence>
<proteinExistence type="inferred from homology"/>
<organism evidence="4 6">
    <name type="scientific">Kurthia zopfii</name>
    <dbReference type="NCBI Taxonomy" id="1650"/>
    <lineage>
        <taxon>Bacteria</taxon>
        <taxon>Bacillati</taxon>
        <taxon>Bacillota</taxon>
        <taxon>Bacilli</taxon>
        <taxon>Bacillales</taxon>
        <taxon>Caryophanaceae</taxon>
        <taxon>Kurthia</taxon>
    </lineage>
</organism>
<dbReference type="PANTHER" id="PTHR13774">
    <property type="entry name" value="PHENAZINE BIOSYNTHESIS PROTEIN"/>
    <property type="match status" value="1"/>
</dbReference>
<gene>
    <name evidence="4" type="primary">yddE</name>
    <name evidence="5" type="ORF">DFR61_11434</name>
    <name evidence="4" type="ORF">NCTC10597_02492</name>
</gene>
<evidence type="ECO:0000256" key="1">
    <source>
        <dbReference type="ARBA" id="ARBA00008270"/>
    </source>
</evidence>
<dbReference type="GO" id="GO:0016853">
    <property type="term" value="F:isomerase activity"/>
    <property type="evidence" value="ECO:0007669"/>
    <property type="project" value="UniProtKB-KW"/>
</dbReference>
<dbReference type="Gene3D" id="3.10.310.10">
    <property type="entry name" value="Diaminopimelate Epimerase, Chain A, domain 1"/>
    <property type="match status" value="2"/>
</dbReference>
<comment type="similarity">
    <text evidence="1">Belongs to the PhzF family.</text>
</comment>
<reference evidence="4 6" key="1">
    <citation type="submission" date="2018-06" db="EMBL/GenBank/DDBJ databases">
        <authorList>
            <consortium name="Pathogen Informatics"/>
            <person name="Doyle S."/>
        </authorList>
    </citation>
    <scope>NUCLEOTIDE SEQUENCE [LARGE SCALE GENOMIC DNA]</scope>
    <source>
        <strain evidence="4 6">NCTC10597</strain>
    </source>
</reference>
<dbReference type="Pfam" id="PF02567">
    <property type="entry name" value="PhzC-PhzF"/>
    <property type="match status" value="1"/>
</dbReference>
<accession>A0A8B4QD94</accession>
<comment type="caution">
    <text evidence="4">The sequence shown here is derived from an EMBL/GenBank/DDBJ whole genome shotgun (WGS) entry which is preliminary data.</text>
</comment>
<dbReference type="EMBL" id="SNZG01000014">
    <property type="protein sequence ID" value="TDR38815.1"/>
    <property type="molecule type" value="Genomic_DNA"/>
</dbReference>
<dbReference type="PIRSF" id="PIRSF016184">
    <property type="entry name" value="PhzC_PhzF"/>
    <property type="match status" value="1"/>
</dbReference>
<dbReference type="OrthoDB" id="9788221at2"/>
<sequence length="281" mass="31684">MDIQVYVASAFSKNGQGGNKAGVVFMKEDLTVSQKMDIAKQLGFAETAYISASQVADYKIEYFTPKEEVDLCGHATIGSFAIMMHLQMLDRTKYTIETKSGVLDISISEGMIFMEQNKPQFFEEIDVAEFSSSLDLTQIDEKYPIQIVSTGLRDILISIKNNEGLHALQPNFDEIKKMSERYNVIGTHLYTFEDDRIICRNFAPLHDINEEEATGTSNGALACYLFTKQNMKKELYVFEQGYALNSPSEILVKLDCDSNGEIQRVFVGGKGYFVEEKMILI</sequence>
<evidence type="ECO:0000313" key="4">
    <source>
        <dbReference type="EMBL" id="STX10721.1"/>
    </source>
</evidence>
<keyword evidence="2 4" id="KW-0413">Isomerase</keyword>
<evidence type="ECO:0000256" key="3">
    <source>
        <dbReference type="PIRSR" id="PIRSR016184-1"/>
    </source>
</evidence>
<dbReference type="GO" id="GO:0005737">
    <property type="term" value="C:cytoplasm"/>
    <property type="evidence" value="ECO:0007669"/>
    <property type="project" value="TreeGrafter"/>
</dbReference>
<dbReference type="InterPro" id="IPR003719">
    <property type="entry name" value="Phenazine_PhzF-like"/>
</dbReference>
<name>A0A8B4QD94_9BACL</name>
<dbReference type="EC" id="5.1.-.-" evidence="4"/>
<evidence type="ECO:0000313" key="7">
    <source>
        <dbReference type="Proteomes" id="UP000294641"/>
    </source>
</evidence>
<dbReference type="AlphaFoldDB" id="A0A8B4QD94"/>
<evidence type="ECO:0000313" key="6">
    <source>
        <dbReference type="Proteomes" id="UP000254330"/>
    </source>
</evidence>
<dbReference type="NCBIfam" id="TIGR00654">
    <property type="entry name" value="PhzF_family"/>
    <property type="match status" value="1"/>
</dbReference>
<dbReference type="EMBL" id="UGNP01000001">
    <property type="protein sequence ID" value="STX10721.1"/>
    <property type="molecule type" value="Genomic_DNA"/>
</dbReference>